<sequence length="105" mass="11425">MVGIKASNTNKPSQESLDSLTSFAGFWKSSALDLPLMLMSESFRFMGHRFQAQAEHLACLAQCKTAAEAFESQASFAQATVSDYMTETGTIMQEARSVMTSQKAA</sequence>
<gene>
    <name evidence="1" type="ORF">I2H38_04625</name>
</gene>
<name>A0A931BNC7_9HYPH</name>
<accession>A0A931BNC7</accession>
<evidence type="ECO:0000313" key="2">
    <source>
        <dbReference type="Proteomes" id="UP000599312"/>
    </source>
</evidence>
<proteinExistence type="predicted"/>
<dbReference type="RefSeq" id="WP_210324683.1">
    <property type="nucleotide sequence ID" value="NZ_JADQDO010000002.1"/>
</dbReference>
<dbReference type="AlphaFoldDB" id="A0A931BNC7"/>
<reference evidence="1" key="1">
    <citation type="submission" date="2020-11" db="EMBL/GenBank/DDBJ databases">
        <authorList>
            <person name="Kim M.K."/>
        </authorList>
    </citation>
    <scope>NUCLEOTIDE SEQUENCE</scope>
    <source>
        <strain evidence="1">BT350</strain>
    </source>
</reference>
<keyword evidence="2" id="KW-1185">Reference proteome</keyword>
<organism evidence="1 2">
    <name type="scientific">Microvirga alba</name>
    <dbReference type="NCBI Taxonomy" id="2791025"/>
    <lineage>
        <taxon>Bacteria</taxon>
        <taxon>Pseudomonadati</taxon>
        <taxon>Pseudomonadota</taxon>
        <taxon>Alphaproteobacteria</taxon>
        <taxon>Hyphomicrobiales</taxon>
        <taxon>Methylobacteriaceae</taxon>
        <taxon>Microvirga</taxon>
    </lineage>
</organism>
<protein>
    <submittedName>
        <fullName evidence="1">Phasin family protein</fullName>
    </submittedName>
</protein>
<comment type="caution">
    <text evidence="1">The sequence shown here is derived from an EMBL/GenBank/DDBJ whole genome shotgun (WGS) entry which is preliminary data.</text>
</comment>
<dbReference type="Proteomes" id="UP000599312">
    <property type="component" value="Unassembled WGS sequence"/>
</dbReference>
<dbReference type="EMBL" id="JADQDO010000002">
    <property type="protein sequence ID" value="MBF9232659.1"/>
    <property type="molecule type" value="Genomic_DNA"/>
</dbReference>
<evidence type="ECO:0000313" key="1">
    <source>
        <dbReference type="EMBL" id="MBF9232659.1"/>
    </source>
</evidence>